<evidence type="ECO:0000313" key="2">
    <source>
        <dbReference type="Proteomes" id="UP000268007"/>
    </source>
</evidence>
<dbReference type="EMBL" id="RBKU01000001">
    <property type="protein sequence ID" value="RKR82630.1"/>
    <property type="molecule type" value="Genomic_DNA"/>
</dbReference>
<gene>
    <name evidence="1" type="ORF">BDD43_2815</name>
</gene>
<sequence>MIINETEEKKIVFNTPLNFNVANSFPEFSSKDIPKIEFLINQINYKDNGRGYQVHIVKHAWSLCMNNGEITFILDKLVSLNIIKKTKDGNPGIDSNAYSVVKPYTNSNSNKSYYSVDDYLFLQKLKADKWVAMGKEHSAYIKPEPKPKVNKVKVTLNSKAEARIKLLEALLIENGIPVPSEPIIQLDEATPVVQLKPVSTPAVPIDKILHNFNDEDYSLDEFDAFFEATFDLREDSIAELLRLMPINYRVKPIGHVVIEVDGVGYRFFNNATVKIIVFEGIELMQVA</sequence>
<accession>A0A495J0Z1</accession>
<dbReference type="RefSeq" id="WP_121198216.1">
    <property type="nucleotide sequence ID" value="NZ_RBKU01000001.1"/>
</dbReference>
<dbReference type="OrthoDB" id="9976333at2"/>
<keyword evidence="2" id="KW-1185">Reference proteome</keyword>
<organism evidence="1 2">
    <name type="scientific">Mucilaginibacter gracilis</name>
    <dbReference type="NCBI Taxonomy" id="423350"/>
    <lineage>
        <taxon>Bacteria</taxon>
        <taxon>Pseudomonadati</taxon>
        <taxon>Bacteroidota</taxon>
        <taxon>Sphingobacteriia</taxon>
        <taxon>Sphingobacteriales</taxon>
        <taxon>Sphingobacteriaceae</taxon>
        <taxon>Mucilaginibacter</taxon>
    </lineage>
</organism>
<protein>
    <submittedName>
        <fullName evidence="1">Uncharacterized protein</fullName>
    </submittedName>
</protein>
<name>A0A495J0Z1_9SPHI</name>
<evidence type="ECO:0000313" key="1">
    <source>
        <dbReference type="EMBL" id="RKR82630.1"/>
    </source>
</evidence>
<proteinExistence type="predicted"/>
<reference evidence="1 2" key="1">
    <citation type="submission" date="2018-10" db="EMBL/GenBank/DDBJ databases">
        <title>Genomic Encyclopedia of Archaeal and Bacterial Type Strains, Phase II (KMG-II): from individual species to whole genera.</title>
        <authorList>
            <person name="Goeker M."/>
        </authorList>
    </citation>
    <scope>NUCLEOTIDE SEQUENCE [LARGE SCALE GENOMIC DNA]</scope>
    <source>
        <strain evidence="1 2">DSM 18602</strain>
    </source>
</reference>
<dbReference type="AlphaFoldDB" id="A0A495J0Z1"/>
<dbReference type="Proteomes" id="UP000268007">
    <property type="component" value="Unassembled WGS sequence"/>
</dbReference>
<comment type="caution">
    <text evidence="1">The sequence shown here is derived from an EMBL/GenBank/DDBJ whole genome shotgun (WGS) entry which is preliminary data.</text>
</comment>